<evidence type="ECO:0000313" key="3">
    <source>
        <dbReference type="EMBL" id="WRS40091.1"/>
    </source>
</evidence>
<dbReference type="SUPFAM" id="SSF48317">
    <property type="entry name" value="Acid phosphatase/Vanadium-dependent haloperoxidase"/>
    <property type="match status" value="1"/>
</dbReference>
<evidence type="ECO:0000313" key="4">
    <source>
        <dbReference type="Proteomes" id="UP001334732"/>
    </source>
</evidence>
<feature type="domain" description="Phosphatidic acid phosphatase type 2/haloperoxidase" evidence="2">
    <location>
        <begin position="13"/>
        <end position="148"/>
    </location>
</feature>
<gene>
    <name evidence="3" type="ORF">VA613_04270</name>
</gene>
<dbReference type="InterPro" id="IPR036938">
    <property type="entry name" value="PAP2/HPO_sf"/>
</dbReference>
<proteinExistence type="predicted"/>
<feature type="transmembrane region" description="Helical" evidence="1">
    <location>
        <begin position="109"/>
        <end position="128"/>
    </location>
</feature>
<dbReference type="Proteomes" id="UP001334732">
    <property type="component" value="Chromosome"/>
</dbReference>
<dbReference type="Pfam" id="PF01569">
    <property type="entry name" value="PAP2"/>
    <property type="match status" value="1"/>
</dbReference>
<keyword evidence="4" id="KW-1185">Reference proteome</keyword>
<feature type="transmembrane region" description="Helical" evidence="1">
    <location>
        <begin position="77"/>
        <end position="97"/>
    </location>
</feature>
<protein>
    <submittedName>
        <fullName evidence="3">Phosphatase PAP2 family protein</fullName>
    </submittedName>
</protein>
<feature type="transmembrane region" description="Helical" evidence="1">
    <location>
        <begin position="44"/>
        <end position="65"/>
    </location>
</feature>
<organism evidence="3 4">
    <name type="scientific">Thiobacillus sedimenti</name>
    <dbReference type="NCBI Taxonomy" id="3110231"/>
    <lineage>
        <taxon>Bacteria</taxon>
        <taxon>Pseudomonadati</taxon>
        <taxon>Pseudomonadota</taxon>
        <taxon>Betaproteobacteria</taxon>
        <taxon>Nitrosomonadales</taxon>
        <taxon>Thiobacillaceae</taxon>
        <taxon>Thiobacillus</taxon>
    </lineage>
</organism>
<name>A0ABZ1CMK6_9PROT</name>
<dbReference type="InterPro" id="IPR000326">
    <property type="entry name" value="PAP2/HPO"/>
</dbReference>
<dbReference type="Gene3D" id="1.20.144.10">
    <property type="entry name" value="Phosphatidic acid phosphatase type 2/haloperoxidase"/>
    <property type="match status" value="1"/>
</dbReference>
<dbReference type="RefSeq" id="WP_324780622.1">
    <property type="nucleotide sequence ID" value="NZ_CP141769.1"/>
</dbReference>
<keyword evidence="1" id="KW-0472">Membrane</keyword>
<keyword evidence="1" id="KW-1133">Transmembrane helix</keyword>
<feature type="transmembrane region" description="Helical" evidence="1">
    <location>
        <begin position="134"/>
        <end position="153"/>
    </location>
</feature>
<keyword evidence="1" id="KW-0812">Transmembrane</keyword>
<dbReference type="EMBL" id="CP141769">
    <property type="protein sequence ID" value="WRS40091.1"/>
    <property type="molecule type" value="Genomic_DNA"/>
</dbReference>
<feature type="transmembrane region" description="Helical" evidence="1">
    <location>
        <begin position="12"/>
        <end position="32"/>
    </location>
</feature>
<feature type="transmembrane region" description="Helical" evidence="1">
    <location>
        <begin position="160"/>
        <end position="181"/>
    </location>
</feature>
<reference evidence="3 4" key="1">
    <citation type="submission" date="2023-12" db="EMBL/GenBank/DDBJ databases">
        <title>Thiobacillus sedimentum sp. nov., a chemolithoautotrophic sulfur-oxidizing bacterium isolated from freshwater sediment.</title>
        <authorList>
            <person name="Luo J."/>
            <person name="Dai C."/>
        </authorList>
    </citation>
    <scope>NUCLEOTIDE SEQUENCE [LARGE SCALE GENOMIC DNA]</scope>
    <source>
        <strain evidence="3 4">SCUT-2</strain>
    </source>
</reference>
<dbReference type="SMART" id="SM00014">
    <property type="entry name" value="acidPPc"/>
    <property type="match status" value="1"/>
</dbReference>
<evidence type="ECO:0000256" key="1">
    <source>
        <dbReference type="SAM" id="Phobius"/>
    </source>
</evidence>
<evidence type="ECO:0000259" key="2">
    <source>
        <dbReference type="SMART" id="SM00014"/>
    </source>
</evidence>
<accession>A0ABZ1CMK6</accession>
<sequence length="221" mass="22689">MLPQPSANWLLVTHLGAAGIVLPLLATIAVALRLAGQRPALRAWVLAMAAGVTVVLATKVAFIGWGWGSAALDFTGISGHTMLAASVFPLWLGWLLAGPGRRASPWGTVLGLAIAGAVGWSRLALGAHSPSEVVIGWLVGAAVSLVACASLAAQERPRGWAGLVAGAVLLSALSPSVAGYLPTHKWEVRVALALSGHARPYVRQDLHRQPKPDLAQAAGPG</sequence>